<dbReference type="Proteomes" id="UP000321484">
    <property type="component" value="Unassembled WGS sequence"/>
</dbReference>
<keyword evidence="2" id="KW-0238">DNA-binding</keyword>
<dbReference type="InterPro" id="IPR046335">
    <property type="entry name" value="LacI/GalR-like_sensor"/>
</dbReference>
<evidence type="ECO:0000256" key="2">
    <source>
        <dbReference type="ARBA" id="ARBA00023125"/>
    </source>
</evidence>
<dbReference type="PANTHER" id="PTHR30146:SF109">
    <property type="entry name" value="HTH-TYPE TRANSCRIPTIONAL REGULATOR GALS"/>
    <property type="match status" value="1"/>
</dbReference>
<keyword evidence="1" id="KW-0805">Transcription regulation</keyword>
<accession>A0A511Z2F9</accession>
<evidence type="ECO:0000313" key="6">
    <source>
        <dbReference type="EMBL" id="GEN81614.1"/>
    </source>
</evidence>
<feature type="domain" description="Transcriptional regulator LacI/GalR-like sensor" evidence="5">
    <location>
        <begin position="174"/>
        <end position="334"/>
    </location>
</feature>
<comment type="caution">
    <text evidence="6">The sequence shown here is derived from an EMBL/GenBank/DDBJ whole genome shotgun (WGS) entry which is preliminary data.</text>
</comment>
<keyword evidence="7" id="KW-1185">Reference proteome</keyword>
<reference evidence="6 7" key="1">
    <citation type="submission" date="2019-07" db="EMBL/GenBank/DDBJ databases">
        <title>Whole genome shotgun sequence of Actinotalea fermentans NBRC 105374.</title>
        <authorList>
            <person name="Hosoyama A."/>
            <person name="Uohara A."/>
            <person name="Ohji S."/>
            <person name="Ichikawa N."/>
        </authorList>
    </citation>
    <scope>NUCLEOTIDE SEQUENCE [LARGE SCALE GENOMIC DNA]</scope>
    <source>
        <strain evidence="6 7">NBRC 105374</strain>
    </source>
</reference>
<feature type="compositionally biased region" description="Basic and acidic residues" evidence="4">
    <location>
        <begin position="1"/>
        <end position="29"/>
    </location>
</feature>
<evidence type="ECO:0000259" key="5">
    <source>
        <dbReference type="Pfam" id="PF13377"/>
    </source>
</evidence>
<dbReference type="GO" id="GO:0000976">
    <property type="term" value="F:transcription cis-regulatory region binding"/>
    <property type="evidence" value="ECO:0007669"/>
    <property type="project" value="TreeGrafter"/>
</dbReference>
<evidence type="ECO:0000256" key="3">
    <source>
        <dbReference type="ARBA" id="ARBA00023163"/>
    </source>
</evidence>
<dbReference type="EMBL" id="BJYK01000014">
    <property type="protein sequence ID" value="GEN81614.1"/>
    <property type="molecule type" value="Genomic_DNA"/>
</dbReference>
<feature type="region of interest" description="Disordered" evidence="4">
    <location>
        <begin position="1"/>
        <end position="38"/>
    </location>
</feature>
<proteinExistence type="predicted"/>
<dbReference type="InterPro" id="IPR028082">
    <property type="entry name" value="Peripla_BP_I"/>
</dbReference>
<evidence type="ECO:0000313" key="7">
    <source>
        <dbReference type="Proteomes" id="UP000321484"/>
    </source>
</evidence>
<dbReference type="CDD" id="cd06288">
    <property type="entry name" value="PBP1_sucrose_transcription_regulator"/>
    <property type="match status" value="1"/>
</dbReference>
<evidence type="ECO:0000256" key="4">
    <source>
        <dbReference type="SAM" id="MobiDB-lite"/>
    </source>
</evidence>
<dbReference type="AlphaFoldDB" id="A0A511Z2F9"/>
<dbReference type="Pfam" id="PF13377">
    <property type="entry name" value="Peripla_BP_3"/>
    <property type="match status" value="1"/>
</dbReference>
<protein>
    <recommendedName>
        <fullName evidence="5">Transcriptional regulator LacI/GalR-like sensor domain-containing protein</fullName>
    </recommendedName>
</protein>
<keyword evidence="3" id="KW-0804">Transcription</keyword>
<evidence type="ECO:0000256" key="1">
    <source>
        <dbReference type="ARBA" id="ARBA00023015"/>
    </source>
</evidence>
<dbReference type="PANTHER" id="PTHR30146">
    <property type="entry name" value="LACI-RELATED TRANSCRIPTIONAL REPRESSOR"/>
    <property type="match status" value="1"/>
</dbReference>
<name>A0A511Z2F9_9CELL</name>
<dbReference type="Gene3D" id="3.40.50.2300">
    <property type="match status" value="2"/>
</dbReference>
<organism evidence="6 7">
    <name type="scientific">Actinotalea fermentans</name>
    <dbReference type="NCBI Taxonomy" id="43671"/>
    <lineage>
        <taxon>Bacteria</taxon>
        <taxon>Bacillati</taxon>
        <taxon>Actinomycetota</taxon>
        <taxon>Actinomycetes</taxon>
        <taxon>Micrococcales</taxon>
        <taxon>Cellulomonadaceae</taxon>
        <taxon>Actinotalea</taxon>
    </lineage>
</organism>
<dbReference type="GO" id="GO:0003700">
    <property type="term" value="F:DNA-binding transcription factor activity"/>
    <property type="evidence" value="ECO:0007669"/>
    <property type="project" value="TreeGrafter"/>
</dbReference>
<sequence length="338" mass="35926">MWLDGEPARKGDAVRRERPDVHDPDHSADPGDLSLADNVRPVGRRGVAHGYRRIALREDAHRCVAGRDDVAVGLQPNTAAKRRHPQGAEDAFGAGQMSVFLCDAREDAIREQYHLKALLGRRVDGLIVVGSKTDPRPSLGRDLAVPVVYAYAPSEDPEDCSIVPDNVSAGSLAVEHLVSVGRRRIAHISGDVHYTAAQDRALGVASALAAAGLEQVGPVRYGSWTEAWGRAATHATLDDAPDVDALLCGSDQIARGALDALHERGAAVPRDVAVMGFDNWEIMTSGARPQLTSVDMSFKTLGRIAAQRLVDAINGRPAQGIEAVPVHVVVRGSTIAGA</sequence>
<gene>
    <name evidence="6" type="ORF">AFE02nite_33480</name>
</gene>
<dbReference type="SUPFAM" id="SSF53822">
    <property type="entry name" value="Periplasmic binding protein-like I"/>
    <property type="match status" value="1"/>
</dbReference>